<dbReference type="Gene3D" id="3.40.50.10140">
    <property type="entry name" value="Toll/interleukin-1 receptor homology (TIR) domain"/>
    <property type="match status" value="1"/>
</dbReference>
<dbReference type="PANTHER" id="PTHR11017">
    <property type="entry name" value="LEUCINE-RICH REPEAT-CONTAINING PROTEIN"/>
    <property type="match status" value="1"/>
</dbReference>
<dbReference type="PROSITE" id="PS50104">
    <property type="entry name" value="TIR"/>
    <property type="match status" value="1"/>
</dbReference>
<evidence type="ECO:0000256" key="2">
    <source>
        <dbReference type="ARBA" id="ARBA00022614"/>
    </source>
</evidence>
<dbReference type="InterPro" id="IPR027417">
    <property type="entry name" value="P-loop_NTPase"/>
</dbReference>
<evidence type="ECO:0000256" key="8">
    <source>
        <dbReference type="SAM" id="MobiDB-lite"/>
    </source>
</evidence>
<dbReference type="Pfam" id="PF23286">
    <property type="entry name" value="LRR_13"/>
    <property type="match status" value="1"/>
</dbReference>
<dbReference type="InterPro" id="IPR011713">
    <property type="entry name" value="Leu-rich_rpt_3"/>
</dbReference>
<feature type="domain" description="TIR" evidence="9">
    <location>
        <begin position="17"/>
        <end position="179"/>
    </location>
</feature>
<evidence type="ECO:0000256" key="1">
    <source>
        <dbReference type="ARBA" id="ARBA00011982"/>
    </source>
</evidence>
<dbReference type="Pfam" id="PF20160">
    <property type="entry name" value="C-JID"/>
    <property type="match status" value="1"/>
</dbReference>
<dbReference type="InterPro" id="IPR035897">
    <property type="entry name" value="Toll_tir_struct_dom_sf"/>
</dbReference>
<reference evidence="11" key="1">
    <citation type="journal article" date="2016" name="Proc. Natl. Acad. Sci. U.S.A.">
        <title>Chromosome-level assembly of Arabidopsis thaliana Ler reveals the extent of translocation and inversion polymorphisms.</title>
        <authorList>
            <person name="Zapata L."/>
            <person name="Ding J."/>
            <person name="Willing E.M."/>
            <person name="Hartwig B."/>
            <person name="Bezdan D."/>
            <person name="Jiao W.B."/>
            <person name="Patel V."/>
            <person name="Velikkakam James G."/>
            <person name="Koornneef M."/>
            <person name="Ossowski S."/>
            <person name="Schneeberger K."/>
        </authorList>
    </citation>
    <scope>NUCLEOTIDE SEQUENCE [LARGE SCALE GENOMIC DNA]</scope>
    <source>
        <strain evidence="11">cv. Landsberg erecta</strain>
    </source>
</reference>
<dbReference type="Pfam" id="PF07725">
    <property type="entry name" value="LRR_3"/>
    <property type="match status" value="1"/>
</dbReference>
<name>A0A178UGZ0_ARATH</name>
<evidence type="ECO:0000256" key="7">
    <source>
        <dbReference type="ARBA" id="ARBA00047304"/>
    </source>
</evidence>
<evidence type="ECO:0000256" key="6">
    <source>
        <dbReference type="ARBA" id="ARBA00023027"/>
    </source>
</evidence>
<dbReference type="InterPro" id="IPR042197">
    <property type="entry name" value="Apaf_helical"/>
</dbReference>
<dbReference type="PRINTS" id="PR00364">
    <property type="entry name" value="DISEASERSIST"/>
</dbReference>
<keyword evidence="5" id="KW-0611">Plant defense</keyword>
<dbReference type="InterPro" id="IPR002182">
    <property type="entry name" value="NB-ARC"/>
</dbReference>
<dbReference type="Pfam" id="PF01582">
    <property type="entry name" value="TIR"/>
    <property type="match status" value="1"/>
</dbReference>
<dbReference type="Gene3D" id="3.80.10.10">
    <property type="entry name" value="Ribonuclease Inhibitor"/>
    <property type="match status" value="2"/>
</dbReference>
<dbReference type="SUPFAM" id="SSF52058">
    <property type="entry name" value="L domain-like"/>
    <property type="match status" value="1"/>
</dbReference>
<dbReference type="SUPFAM" id="SSF52200">
    <property type="entry name" value="Toll/Interleukin receptor TIR domain"/>
    <property type="match status" value="1"/>
</dbReference>
<dbReference type="EMBL" id="LUHQ01000005">
    <property type="protein sequence ID" value="OAO92437.1"/>
    <property type="molecule type" value="Genomic_DNA"/>
</dbReference>
<dbReference type="InterPro" id="IPR044974">
    <property type="entry name" value="Disease_R_plants"/>
</dbReference>
<evidence type="ECO:0000313" key="11">
    <source>
        <dbReference type="Proteomes" id="UP000078284"/>
    </source>
</evidence>
<feature type="compositionally biased region" description="Basic and acidic residues" evidence="8">
    <location>
        <begin position="187"/>
        <end position="205"/>
    </location>
</feature>
<dbReference type="SMART" id="SM00255">
    <property type="entry name" value="TIR"/>
    <property type="match status" value="1"/>
</dbReference>
<keyword evidence="4" id="KW-0378">Hydrolase</keyword>
<evidence type="ECO:0000313" key="10">
    <source>
        <dbReference type="EMBL" id="OAO92437.1"/>
    </source>
</evidence>
<feature type="region of interest" description="Disordered" evidence="8">
    <location>
        <begin position="184"/>
        <end position="215"/>
    </location>
</feature>
<comment type="caution">
    <text evidence="10">The sequence shown here is derived from an EMBL/GenBank/DDBJ whole genome shotgun (WGS) entry which is preliminary data.</text>
</comment>
<protein>
    <recommendedName>
        <fullName evidence="1">ADP-ribosyl cyclase/cyclic ADP-ribose hydrolase</fullName>
        <ecNumber evidence="1">3.2.2.6</ecNumber>
    </recommendedName>
</protein>
<keyword evidence="2" id="KW-0433">Leucine-rich repeat</keyword>
<dbReference type="SUPFAM" id="SSF52540">
    <property type="entry name" value="P-loop containing nucleoside triphosphate hydrolases"/>
    <property type="match status" value="1"/>
</dbReference>
<dbReference type="FunFam" id="3.80.10.10:FF:000386">
    <property type="entry name" value="Disease resistance protein RPS4"/>
    <property type="match status" value="1"/>
</dbReference>
<dbReference type="PANTHER" id="PTHR11017:SF344">
    <property type="entry name" value="ADP-RIBOSYL CYCLASE_CYCLIC ADP-RIBOSE HYDROLASE"/>
    <property type="match status" value="1"/>
</dbReference>
<evidence type="ECO:0000256" key="4">
    <source>
        <dbReference type="ARBA" id="ARBA00022801"/>
    </source>
</evidence>
<keyword evidence="3" id="KW-0677">Repeat</keyword>
<dbReference type="AlphaFoldDB" id="A0A178UGZ0"/>
<gene>
    <name evidence="10" type="ordered locus">AXX17_At5g43460</name>
</gene>
<dbReference type="SMART" id="SM00369">
    <property type="entry name" value="LRR_TYP"/>
    <property type="match status" value="3"/>
</dbReference>
<accession>A0A178UGZ0</accession>
<dbReference type="InterPro" id="IPR032675">
    <property type="entry name" value="LRR_dom_sf"/>
</dbReference>
<dbReference type="EC" id="3.2.2.6" evidence="1"/>
<dbReference type="GO" id="GO:0007165">
    <property type="term" value="P:signal transduction"/>
    <property type="evidence" value="ECO:0007669"/>
    <property type="project" value="InterPro"/>
</dbReference>
<keyword evidence="6" id="KW-0520">NAD</keyword>
<dbReference type="FunFam" id="3.40.50.10140:FF:000007">
    <property type="entry name" value="Disease resistance protein (TIR-NBS-LRR class)"/>
    <property type="match status" value="1"/>
</dbReference>
<evidence type="ECO:0000256" key="5">
    <source>
        <dbReference type="ARBA" id="ARBA00022821"/>
    </source>
</evidence>
<dbReference type="InterPro" id="IPR058192">
    <property type="entry name" value="WHD_ROQ1-like"/>
</dbReference>
<dbReference type="Pfam" id="PF00931">
    <property type="entry name" value="NB-ARC"/>
    <property type="match status" value="1"/>
</dbReference>
<evidence type="ECO:0000259" key="9">
    <source>
        <dbReference type="PROSITE" id="PS50104"/>
    </source>
</evidence>
<dbReference type="GO" id="GO:0043531">
    <property type="term" value="F:ADP binding"/>
    <property type="evidence" value="ECO:0007669"/>
    <property type="project" value="InterPro"/>
</dbReference>
<dbReference type="ExpressionAtlas" id="A0A178UGZ0">
    <property type="expression patterns" value="baseline and differential"/>
</dbReference>
<sequence>MATSSSNVVVHQQQPPPQHKVFINFRGAELRHKFISHLLKALERERINVFIDTRETMGTGLENLFQRIQESKIAIVVISSRYTESQWCLNELVKIKECVEAGTLVVFPVFYKVDVKIVRFLTGSFGEKLETLVLRHSERYEPWKQALEFVTSKTGKRVEENSDEGAEVEQIVGHVKEILRTISGEIPRGRESESPRGEGEGEAEPKTTPSDDSLLHGIETRVEQLKEKLELKSENVTRFIGVVGMPGIGKTTLAKRLFSECGKHFLHKMFLDDVSQKPEPFLDETLHTDLLLGLWKSKNNGRDGNRAKLSIDYIKTQLQGKKVFVVLDNVGDKSQIDKILGGCDWIKAGSRIVITTSSKSVIQGLNSTYLVPGLSSCDALNHFNYHAFSASDGFYQPSFTDLAKQFVDYSMGHPSVLKLLARELRSKDESYWKEKLSALANSPSNTIQDVLRIPYDELKEQHKIVFLDIAYFFRFENESYVRRLLGSSAHADASEITDLADKFLIDISGDRVEMNDLLYTFAIGLNSQASSENTTSERRLSKHSEIVDVLMNKAEATKVRGVYLDMFEVKEMGLDSDTFNKMDDLRYLKFYNSHCHRECEAEDSKLNFPEGLEFLPQELRYLNWLKYPEKNLPINFDPKNLIDLKLPYSQIEQIWEEEKDTSNLQWLDLNHSSKLHSLSGLSRAQKLQSINLEGCTGLKTLPQVLQNMESLMFLNLRGCTSLESLPDITLVGLRTLILSNCSRFKEFKLIAKNLEELYLDGTAIKELPSTIGDLQKLISLKLKDCKNLLSLPDSIGNLKAIQEIILSGCSSLESFPEVNQNLKHLKTLLLDGTAIKKIPDILHHLSPDQGLTSSQSNCHLCEWPRGIYGLSSVRRLSLSSNDFRILPKSIGYLYHLNWLDLKDCKNLVSVPMLPPNLQWLDAHGCISLETISILSDPLLAETEHLHSTFIFTNCTKLYKVEENSIESYPRKKIQLMSNALARYEKGLALDVLIGICFPGWQVPGWFNHRTVGLELKQNLPRHWNAGGLAGIALCAVVSFKDYRSKNNRLLVTCSGEFKKEGKTLFQFSCILGGWTEHGSYEAREIKSDHVFIGYTSWLNFMKSDDSIGCVATEASLRFQVTDGTREVTNCTVVKCGFSLIYSHTNVDHSLCTDNYSDVTTTTSGGTSSGSITDVGESCYQNGSEEIIEEAMLFAASREVEEEEDTESLVTLSSLMGESPKRSEKKVLMSVRNGSTRGVAIERDVNNAHCFSFLNVFSFWRD</sequence>
<dbReference type="InterPro" id="IPR000157">
    <property type="entry name" value="TIR_dom"/>
</dbReference>
<dbReference type="Gene3D" id="1.10.8.430">
    <property type="entry name" value="Helical domain of apoptotic protease-activating factors"/>
    <property type="match status" value="1"/>
</dbReference>
<comment type="catalytic activity">
    <reaction evidence="7">
        <text>NAD(+) + H2O = ADP-D-ribose + nicotinamide + H(+)</text>
        <dbReference type="Rhea" id="RHEA:16301"/>
        <dbReference type="ChEBI" id="CHEBI:15377"/>
        <dbReference type="ChEBI" id="CHEBI:15378"/>
        <dbReference type="ChEBI" id="CHEBI:17154"/>
        <dbReference type="ChEBI" id="CHEBI:57540"/>
        <dbReference type="ChEBI" id="CHEBI:57967"/>
        <dbReference type="EC" id="3.2.2.6"/>
    </reaction>
    <physiologicalReaction direction="left-to-right" evidence="7">
        <dbReference type="Rhea" id="RHEA:16302"/>
    </physiologicalReaction>
</comment>
<proteinExistence type="predicted"/>
<dbReference type="Pfam" id="PF23282">
    <property type="entry name" value="WHD_ROQ1"/>
    <property type="match status" value="1"/>
</dbReference>
<dbReference type="GO" id="GO:0006952">
    <property type="term" value="P:defense response"/>
    <property type="evidence" value="ECO:0007669"/>
    <property type="project" value="InterPro"/>
</dbReference>
<organism evidence="10 11">
    <name type="scientific">Arabidopsis thaliana</name>
    <name type="common">Mouse-ear cress</name>
    <dbReference type="NCBI Taxonomy" id="3702"/>
    <lineage>
        <taxon>Eukaryota</taxon>
        <taxon>Viridiplantae</taxon>
        <taxon>Streptophyta</taxon>
        <taxon>Embryophyta</taxon>
        <taxon>Tracheophyta</taxon>
        <taxon>Spermatophyta</taxon>
        <taxon>Magnoliopsida</taxon>
        <taxon>eudicotyledons</taxon>
        <taxon>Gunneridae</taxon>
        <taxon>Pentapetalae</taxon>
        <taxon>rosids</taxon>
        <taxon>malvids</taxon>
        <taxon>Brassicales</taxon>
        <taxon>Brassicaceae</taxon>
        <taxon>Camelineae</taxon>
        <taxon>Arabidopsis</taxon>
    </lineage>
</organism>
<dbReference type="Gene3D" id="3.40.50.300">
    <property type="entry name" value="P-loop containing nucleotide triphosphate hydrolases"/>
    <property type="match status" value="1"/>
</dbReference>
<evidence type="ECO:0000256" key="3">
    <source>
        <dbReference type="ARBA" id="ARBA00022737"/>
    </source>
</evidence>
<dbReference type="Proteomes" id="UP000078284">
    <property type="component" value="Chromosome 5"/>
</dbReference>
<dbReference type="InterPro" id="IPR058546">
    <property type="entry name" value="RPS4B/Roq1-like_LRR"/>
</dbReference>
<dbReference type="GO" id="GO:0061809">
    <property type="term" value="F:NAD+ nucleosidase activity, cyclic ADP-ribose generating"/>
    <property type="evidence" value="ECO:0007669"/>
    <property type="project" value="UniProtKB-EC"/>
</dbReference>
<dbReference type="InterPro" id="IPR045344">
    <property type="entry name" value="C-JID"/>
</dbReference>
<dbReference type="InterPro" id="IPR003591">
    <property type="entry name" value="Leu-rich_rpt_typical-subtyp"/>
</dbReference>